<dbReference type="EMBL" id="GL732541">
    <property type="protein sequence ID" value="EFX81966.1"/>
    <property type="molecule type" value="Genomic_DNA"/>
</dbReference>
<dbReference type="InParanoid" id="E9GF40"/>
<evidence type="ECO:0000313" key="1">
    <source>
        <dbReference type="EMBL" id="EFX81966.1"/>
    </source>
</evidence>
<sequence>MVWLQPAVEWCCEPHGEVWASSFCSPLCTWTCCCQMNCPITCPHRPVPSIHHIGLTNLDA</sequence>
<dbReference type="KEGG" id="dpx:DAPPUDRAFT_241795"/>
<protein>
    <submittedName>
        <fullName evidence="1">Uncharacterized protein</fullName>
    </submittedName>
</protein>
<dbReference type="AlphaFoldDB" id="E9GF40"/>
<dbReference type="Proteomes" id="UP000000305">
    <property type="component" value="Unassembled WGS sequence"/>
</dbReference>
<dbReference type="HOGENOM" id="CLU_2944025_0_0_1"/>
<gene>
    <name evidence="1" type="ORF">DAPPUDRAFT_241795</name>
</gene>
<name>E9GF40_DAPPU</name>
<evidence type="ECO:0000313" key="2">
    <source>
        <dbReference type="Proteomes" id="UP000000305"/>
    </source>
</evidence>
<keyword evidence="2" id="KW-1185">Reference proteome</keyword>
<reference evidence="1 2" key="1">
    <citation type="journal article" date="2011" name="Science">
        <title>The ecoresponsive genome of Daphnia pulex.</title>
        <authorList>
            <person name="Colbourne J.K."/>
            <person name="Pfrender M.E."/>
            <person name="Gilbert D."/>
            <person name="Thomas W.K."/>
            <person name="Tucker A."/>
            <person name="Oakley T.H."/>
            <person name="Tokishita S."/>
            <person name="Aerts A."/>
            <person name="Arnold G.J."/>
            <person name="Basu M.K."/>
            <person name="Bauer D.J."/>
            <person name="Caceres C.E."/>
            <person name="Carmel L."/>
            <person name="Casola C."/>
            <person name="Choi J.H."/>
            <person name="Detter J.C."/>
            <person name="Dong Q."/>
            <person name="Dusheyko S."/>
            <person name="Eads B.D."/>
            <person name="Frohlich T."/>
            <person name="Geiler-Samerotte K.A."/>
            <person name="Gerlach D."/>
            <person name="Hatcher P."/>
            <person name="Jogdeo S."/>
            <person name="Krijgsveld J."/>
            <person name="Kriventseva E.V."/>
            <person name="Kultz D."/>
            <person name="Laforsch C."/>
            <person name="Lindquist E."/>
            <person name="Lopez J."/>
            <person name="Manak J.R."/>
            <person name="Muller J."/>
            <person name="Pangilinan J."/>
            <person name="Patwardhan R.P."/>
            <person name="Pitluck S."/>
            <person name="Pritham E.J."/>
            <person name="Rechtsteiner A."/>
            <person name="Rho M."/>
            <person name="Rogozin I.B."/>
            <person name="Sakarya O."/>
            <person name="Salamov A."/>
            <person name="Schaack S."/>
            <person name="Shapiro H."/>
            <person name="Shiga Y."/>
            <person name="Skalitzky C."/>
            <person name="Smith Z."/>
            <person name="Souvorov A."/>
            <person name="Sung W."/>
            <person name="Tang Z."/>
            <person name="Tsuchiya D."/>
            <person name="Tu H."/>
            <person name="Vos H."/>
            <person name="Wang M."/>
            <person name="Wolf Y.I."/>
            <person name="Yamagata H."/>
            <person name="Yamada T."/>
            <person name="Ye Y."/>
            <person name="Shaw J.R."/>
            <person name="Andrews J."/>
            <person name="Crease T.J."/>
            <person name="Tang H."/>
            <person name="Lucas S.M."/>
            <person name="Robertson H.M."/>
            <person name="Bork P."/>
            <person name="Koonin E.V."/>
            <person name="Zdobnov E.M."/>
            <person name="Grigoriev I.V."/>
            <person name="Lynch M."/>
            <person name="Boore J.L."/>
        </authorList>
    </citation>
    <scope>NUCLEOTIDE SEQUENCE [LARGE SCALE GENOMIC DNA]</scope>
</reference>
<proteinExistence type="predicted"/>
<accession>E9GF40</accession>
<organism evidence="1 2">
    <name type="scientific">Daphnia pulex</name>
    <name type="common">Water flea</name>
    <dbReference type="NCBI Taxonomy" id="6669"/>
    <lineage>
        <taxon>Eukaryota</taxon>
        <taxon>Metazoa</taxon>
        <taxon>Ecdysozoa</taxon>
        <taxon>Arthropoda</taxon>
        <taxon>Crustacea</taxon>
        <taxon>Branchiopoda</taxon>
        <taxon>Diplostraca</taxon>
        <taxon>Cladocera</taxon>
        <taxon>Anomopoda</taxon>
        <taxon>Daphniidae</taxon>
        <taxon>Daphnia</taxon>
    </lineage>
</organism>